<evidence type="ECO:0000256" key="6">
    <source>
        <dbReference type="ARBA" id="ARBA00022989"/>
    </source>
</evidence>
<feature type="transmembrane region" description="Helical" evidence="9">
    <location>
        <begin position="282"/>
        <end position="301"/>
    </location>
</feature>
<dbReference type="HAMAP" id="MF_00275">
    <property type="entry name" value="KdpA"/>
    <property type="match status" value="1"/>
</dbReference>
<dbReference type="AlphaFoldDB" id="A0A4R1K1A2"/>
<dbReference type="Proteomes" id="UP000295565">
    <property type="component" value="Unassembled WGS sequence"/>
</dbReference>
<evidence type="ECO:0000256" key="7">
    <source>
        <dbReference type="ARBA" id="ARBA00023065"/>
    </source>
</evidence>
<evidence type="ECO:0000256" key="2">
    <source>
        <dbReference type="ARBA" id="ARBA00022475"/>
    </source>
</evidence>
<evidence type="ECO:0000256" key="3">
    <source>
        <dbReference type="ARBA" id="ARBA00022538"/>
    </source>
</evidence>
<evidence type="ECO:0000256" key="8">
    <source>
        <dbReference type="ARBA" id="ARBA00023136"/>
    </source>
</evidence>
<feature type="transmembrane region" description="Helical" evidence="9">
    <location>
        <begin position="483"/>
        <end position="507"/>
    </location>
</feature>
<dbReference type="GO" id="GO:0008556">
    <property type="term" value="F:P-type potassium transmembrane transporter activity"/>
    <property type="evidence" value="ECO:0007669"/>
    <property type="project" value="InterPro"/>
</dbReference>
<evidence type="ECO:0000256" key="5">
    <source>
        <dbReference type="ARBA" id="ARBA00022958"/>
    </source>
</evidence>
<dbReference type="InterPro" id="IPR004623">
    <property type="entry name" value="KdpA"/>
</dbReference>
<feature type="transmembrane region" description="Helical" evidence="9">
    <location>
        <begin position="418"/>
        <end position="438"/>
    </location>
</feature>
<evidence type="ECO:0000256" key="9">
    <source>
        <dbReference type="HAMAP-Rule" id="MF_00275"/>
    </source>
</evidence>
<comment type="subunit">
    <text evidence="9">The system is composed of three essential subunits: KdpA, KdpB and KdpC.</text>
</comment>
<protein>
    <recommendedName>
        <fullName evidence="9">Potassium-transporting ATPase potassium-binding subunit</fullName>
    </recommendedName>
    <alternativeName>
        <fullName evidence="9">ATP phosphohydrolase [potassium-transporting] A chain</fullName>
    </alternativeName>
    <alternativeName>
        <fullName evidence="9">Potassium-binding and translocating subunit A</fullName>
    </alternativeName>
    <alternativeName>
        <fullName evidence="9">Potassium-translocating ATPase A chain</fullName>
    </alternativeName>
</protein>
<evidence type="ECO:0000313" key="11">
    <source>
        <dbReference type="Proteomes" id="UP000295565"/>
    </source>
</evidence>
<evidence type="ECO:0000256" key="1">
    <source>
        <dbReference type="ARBA" id="ARBA00022448"/>
    </source>
</evidence>
<proteinExistence type="inferred from homology"/>
<organism evidence="10 11">
    <name type="scientific">Celerinatantimonas diazotrophica</name>
    <dbReference type="NCBI Taxonomy" id="412034"/>
    <lineage>
        <taxon>Bacteria</taxon>
        <taxon>Pseudomonadati</taxon>
        <taxon>Pseudomonadota</taxon>
        <taxon>Gammaproteobacteria</taxon>
        <taxon>Celerinatantimonadaceae</taxon>
        <taxon>Celerinatantimonas</taxon>
    </lineage>
</organism>
<comment type="subcellular location">
    <subcellularLocation>
        <location evidence="9">Cell membrane</location>
        <topology evidence="9">Multi-pass membrane protein</topology>
    </subcellularLocation>
</comment>
<feature type="transmembrane region" description="Helical" evidence="9">
    <location>
        <begin position="254"/>
        <end position="275"/>
    </location>
</feature>
<keyword evidence="2 9" id="KW-1003">Cell membrane</keyword>
<dbReference type="EMBL" id="SMGD01000012">
    <property type="protein sequence ID" value="TCK57758.1"/>
    <property type="molecule type" value="Genomic_DNA"/>
</dbReference>
<comment type="similarity">
    <text evidence="9">Belongs to the KdpA family.</text>
</comment>
<dbReference type="Pfam" id="PF03814">
    <property type="entry name" value="KdpA"/>
    <property type="match status" value="1"/>
</dbReference>
<feature type="transmembrane region" description="Helical" evidence="9">
    <location>
        <begin position="354"/>
        <end position="373"/>
    </location>
</feature>
<evidence type="ECO:0000256" key="4">
    <source>
        <dbReference type="ARBA" id="ARBA00022692"/>
    </source>
</evidence>
<comment type="caution">
    <text evidence="10">The sequence shown here is derived from an EMBL/GenBank/DDBJ whole genome shotgun (WGS) entry which is preliminary data.</text>
</comment>
<name>A0A4R1K1A2_9GAMM</name>
<feature type="transmembrane region" description="Helical" evidence="9">
    <location>
        <begin position="527"/>
        <end position="550"/>
    </location>
</feature>
<keyword evidence="7 9" id="KW-0406">Ion transport</keyword>
<comment type="function">
    <text evidence="9">Part of the high-affinity ATP-driven potassium transport (or Kdp) system, which catalyzes the hydrolysis of ATP coupled with the electrogenic transport of potassium into the cytoplasm. This subunit binds the extracellular potassium ions and delivers the ions to the membrane domain of KdpB through an intramembrane tunnel.</text>
</comment>
<dbReference type="OrthoDB" id="9763796at2"/>
<keyword evidence="6 9" id="KW-1133">Transmembrane helix</keyword>
<keyword evidence="5 9" id="KW-0630">Potassium</keyword>
<keyword evidence="4 9" id="KW-0812">Transmembrane</keyword>
<accession>A0A4R1K1A2</accession>
<keyword evidence="8 9" id="KW-0472">Membrane</keyword>
<dbReference type="GO" id="GO:0005886">
    <property type="term" value="C:plasma membrane"/>
    <property type="evidence" value="ECO:0007669"/>
    <property type="project" value="UniProtKB-SubCell"/>
</dbReference>
<gene>
    <name evidence="9" type="primary">kdpA</name>
    <name evidence="10" type="ORF">EV690_1452</name>
</gene>
<keyword evidence="1 9" id="KW-0813">Transport</keyword>
<feature type="transmembrane region" description="Helical" evidence="9">
    <location>
        <begin position="59"/>
        <end position="79"/>
    </location>
</feature>
<reference evidence="10 11" key="1">
    <citation type="submission" date="2019-03" db="EMBL/GenBank/DDBJ databases">
        <title>Genomic Encyclopedia of Type Strains, Phase IV (KMG-IV): sequencing the most valuable type-strain genomes for metagenomic binning, comparative biology and taxonomic classification.</title>
        <authorList>
            <person name="Goeker M."/>
        </authorList>
    </citation>
    <scope>NUCLEOTIDE SEQUENCE [LARGE SCALE GENOMIC DNA]</scope>
    <source>
        <strain evidence="10 11">DSM 18577</strain>
    </source>
</reference>
<dbReference type="GO" id="GO:0030955">
    <property type="term" value="F:potassium ion binding"/>
    <property type="evidence" value="ECO:0007669"/>
    <property type="project" value="UniProtKB-UniRule"/>
</dbReference>
<dbReference type="PIRSF" id="PIRSF001294">
    <property type="entry name" value="K_ATPaseA"/>
    <property type="match status" value="1"/>
</dbReference>
<evidence type="ECO:0000313" key="10">
    <source>
        <dbReference type="EMBL" id="TCK57758.1"/>
    </source>
</evidence>
<dbReference type="RefSeq" id="WP_131912305.1">
    <property type="nucleotide sequence ID" value="NZ_OU594967.1"/>
</dbReference>
<keyword evidence="11" id="KW-1185">Reference proteome</keyword>
<feature type="transmembrane region" description="Helical" evidence="9">
    <location>
        <begin position="128"/>
        <end position="149"/>
    </location>
</feature>
<dbReference type="NCBIfam" id="TIGR00680">
    <property type="entry name" value="kdpA"/>
    <property type="match status" value="1"/>
</dbReference>
<dbReference type="PANTHER" id="PTHR30607">
    <property type="entry name" value="POTASSIUM-TRANSPORTING ATPASE A CHAIN"/>
    <property type="match status" value="1"/>
</dbReference>
<sequence length="560" mass="60072">MNWPLLVYPAIFLLLVLLPAPVIGRYIYWLMEHPSFKGESVLLKLCGIREHSDKTWRSYLISLLLLNLIGCVVLLVMLMCQKFLPFNPSHIPGMSFPMALNTAISFVTNTNWQSYNGATALSAFSQMVGLTVQNFLSAASGIAVAIVLFRSLKRRTQGCETTLGLFGQDLIRICFGLLLPLSFILALILVSQGVPQTFHSLIQIHSIDSSSIQHLTLGPVASQEAIKQIGTNGGGYYGANSAYPLENPTAFTNWLEMISILLIPAALVCTYGEYIGNRKHSFTILVSMSVLLVLGLGVSLWQQTANDPALLHLSSSSGLWEGIESRFGVVLSTIWGTATSAASNGSVNAMLDSFSPFAGMVALMNILSGEVIFGGVGSGIYGMLLFVILTVFLCGLMVGHTPTYLGKPLSLDVMKWVILTMLIMPVGVLLLGGLSICLPDISQVIGVSGPHGLTRLLYAYASTSGNNGSAFGGFNAANSLQEYLLSVAMILGRYGMMIPVLIIAGHFVNAKHIAVGAGEFPIHGPLFSFLLMSCIVLIGMLAFLPVLILGPIAEFLQGVM</sequence>
<keyword evidence="3 9" id="KW-0633">Potassium transport</keyword>
<feature type="transmembrane region" description="Helical" evidence="9">
    <location>
        <begin position="170"/>
        <end position="190"/>
    </location>
</feature>
<feature type="transmembrane region" description="Helical" evidence="9">
    <location>
        <begin position="380"/>
        <end position="398"/>
    </location>
</feature>
<dbReference type="PANTHER" id="PTHR30607:SF2">
    <property type="entry name" value="POTASSIUM-TRANSPORTING ATPASE POTASSIUM-BINDING SUBUNIT"/>
    <property type="match status" value="1"/>
</dbReference>